<proteinExistence type="predicted"/>
<feature type="region of interest" description="Disordered" evidence="1">
    <location>
        <begin position="1"/>
        <end position="37"/>
    </location>
</feature>
<evidence type="ECO:0000313" key="3">
    <source>
        <dbReference type="Proteomes" id="UP000249390"/>
    </source>
</evidence>
<dbReference type="Proteomes" id="UP000249390">
    <property type="component" value="Unassembled WGS sequence"/>
</dbReference>
<dbReference type="GO" id="GO:0009409">
    <property type="term" value="P:response to cold"/>
    <property type="evidence" value="ECO:0007669"/>
    <property type="project" value="InterPro"/>
</dbReference>
<dbReference type="EMBL" id="NQVE01000082">
    <property type="protein sequence ID" value="RAL49393.1"/>
    <property type="molecule type" value="Genomic_DNA"/>
</dbReference>
<protein>
    <submittedName>
        <fullName evidence="2">Uncharacterized protein</fullName>
    </submittedName>
</protein>
<dbReference type="InterPro" id="IPR044678">
    <property type="entry name" value="COR27/28"/>
</dbReference>
<reference evidence="2 3" key="1">
    <citation type="submission" date="2018-06" db="EMBL/GenBank/DDBJ databases">
        <title>The Genome of Cuscuta australis (Dodder) Provides Insight into the Evolution of Plant Parasitism.</title>
        <authorList>
            <person name="Liu H."/>
        </authorList>
    </citation>
    <scope>NUCLEOTIDE SEQUENCE [LARGE SCALE GENOMIC DNA]</scope>
    <source>
        <strain evidence="3">cv. Yunnan</strain>
        <tissue evidence="2">Vines</tissue>
    </source>
</reference>
<gene>
    <name evidence="2" type="ORF">DM860_012826</name>
</gene>
<dbReference type="AlphaFoldDB" id="A0A328DYZ3"/>
<sequence>MDGIGRTAPLQPSGNPVSPFSFSNESARSGSSLAASGNPEEILHLSVNGGPDESSRWTDEKHDIFLSLLEASFVKQMHKPMTTEPRFQDHAKAKTNMSQKLCTNKCRAYNQASVAQDPSWHEINIERELANHGTASISHGSCKDKQISLFSHSDIQVLGSEEGSGQNFVDEGNEENITRDMYALDHHQVKMKILSP</sequence>
<feature type="compositionally biased region" description="Low complexity" evidence="1">
    <location>
        <begin position="26"/>
        <end position="37"/>
    </location>
</feature>
<dbReference type="PANTHER" id="PTHR33676">
    <property type="entry name" value="COLD REGULATED PROTEIN 27"/>
    <property type="match status" value="1"/>
</dbReference>
<comment type="caution">
    <text evidence="2">The sequence shown here is derived from an EMBL/GenBank/DDBJ whole genome shotgun (WGS) entry which is preliminary data.</text>
</comment>
<organism evidence="2 3">
    <name type="scientific">Cuscuta australis</name>
    <dbReference type="NCBI Taxonomy" id="267555"/>
    <lineage>
        <taxon>Eukaryota</taxon>
        <taxon>Viridiplantae</taxon>
        <taxon>Streptophyta</taxon>
        <taxon>Embryophyta</taxon>
        <taxon>Tracheophyta</taxon>
        <taxon>Spermatophyta</taxon>
        <taxon>Magnoliopsida</taxon>
        <taxon>eudicotyledons</taxon>
        <taxon>Gunneridae</taxon>
        <taxon>Pentapetalae</taxon>
        <taxon>asterids</taxon>
        <taxon>lamiids</taxon>
        <taxon>Solanales</taxon>
        <taxon>Convolvulaceae</taxon>
        <taxon>Cuscuteae</taxon>
        <taxon>Cuscuta</taxon>
        <taxon>Cuscuta subgen. Grammica</taxon>
        <taxon>Cuscuta sect. Cleistogrammica</taxon>
    </lineage>
</organism>
<dbReference type="PANTHER" id="PTHR33676:SF14">
    <property type="match status" value="1"/>
</dbReference>
<dbReference type="GO" id="GO:0042752">
    <property type="term" value="P:regulation of circadian rhythm"/>
    <property type="evidence" value="ECO:0007669"/>
    <property type="project" value="InterPro"/>
</dbReference>
<name>A0A328DYZ3_9ASTE</name>
<evidence type="ECO:0000313" key="2">
    <source>
        <dbReference type="EMBL" id="RAL49393.1"/>
    </source>
</evidence>
<accession>A0A328DYZ3</accession>
<keyword evidence="3" id="KW-1185">Reference proteome</keyword>
<evidence type="ECO:0000256" key="1">
    <source>
        <dbReference type="SAM" id="MobiDB-lite"/>
    </source>
</evidence>
<feature type="compositionally biased region" description="Polar residues" evidence="1">
    <location>
        <begin position="10"/>
        <end position="25"/>
    </location>
</feature>